<name>A0A5K3F6R1_MESCO</name>
<accession>A0A5K3F6R1</accession>
<reference evidence="2" key="1">
    <citation type="submission" date="2019-11" db="UniProtKB">
        <authorList>
            <consortium name="WormBaseParasite"/>
        </authorList>
    </citation>
    <scope>IDENTIFICATION</scope>
</reference>
<dbReference type="WBParaSite" id="MCU_005877-RA">
    <property type="protein sequence ID" value="MCU_005877-RA"/>
    <property type="gene ID" value="MCU_005877"/>
</dbReference>
<feature type="region of interest" description="Disordered" evidence="1">
    <location>
        <begin position="279"/>
        <end position="301"/>
    </location>
</feature>
<organism evidence="2">
    <name type="scientific">Mesocestoides corti</name>
    <name type="common">Flatworm</name>
    <dbReference type="NCBI Taxonomy" id="53468"/>
    <lineage>
        <taxon>Eukaryota</taxon>
        <taxon>Metazoa</taxon>
        <taxon>Spiralia</taxon>
        <taxon>Lophotrochozoa</taxon>
        <taxon>Platyhelminthes</taxon>
        <taxon>Cestoda</taxon>
        <taxon>Eucestoda</taxon>
        <taxon>Cyclophyllidea</taxon>
        <taxon>Mesocestoididae</taxon>
        <taxon>Mesocestoides</taxon>
    </lineage>
</organism>
<proteinExistence type="predicted"/>
<dbReference type="AlphaFoldDB" id="A0A5K3F6R1"/>
<feature type="region of interest" description="Disordered" evidence="1">
    <location>
        <begin position="332"/>
        <end position="369"/>
    </location>
</feature>
<evidence type="ECO:0000256" key="1">
    <source>
        <dbReference type="SAM" id="MobiDB-lite"/>
    </source>
</evidence>
<sequence>MRQRPQTIWGKIKEALPIQEHYEAKSILGPGIIEQVDEIMTEMESFSTLALFSSSRNTPPITHVDSFIEFTDTVNVEILKFVEYFRMKTGFEHLNYSRKSQPDTSKILDFDNSNSLIGRQYTLDFIRNLLLTELQAMKKHLRLIQMRVFSDVVQTPRNSNILEGDVEIDTVEDLTLTGVEKTERNIPTPMSSRFSHCCERCTPRNHQGNQHHRESTSPSEDWFHNDLASLTLDSTPESEDDLELPFLDEPDDAGEIAVLTPETNQDDALTLPELLSATPETSIRPPDDPFSPSTPSTITTTTFKRVPPLGRLRPLKLRTAMKGSLLGRLRGQKLGASDEQKAPVALNASGTPRLTRPKPSGDAGTRVAPSTTVLRPLKRSNLLVSRSNLDKVTGAANLKPPKTQL</sequence>
<evidence type="ECO:0000313" key="2">
    <source>
        <dbReference type="WBParaSite" id="MCU_005877-RA"/>
    </source>
</evidence>
<protein>
    <submittedName>
        <fullName evidence="2">Sperm flagellar protein 2</fullName>
    </submittedName>
</protein>
<feature type="compositionally biased region" description="Low complexity" evidence="1">
    <location>
        <begin position="290"/>
        <end position="301"/>
    </location>
</feature>